<evidence type="ECO:0000313" key="2">
    <source>
        <dbReference type="EMBL" id="GAA0577340.1"/>
    </source>
</evidence>
<dbReference type="Gene3D" id="3.40.50.1820">
    <property type="entry name" value="alpha/beta hydrolase"/>
    <property type="match status" value="1"/>
</dbReference>
<organism evidence="2 3">
    <name type="scientific">Craurococcus roseus</name>
    <dbReference type="NCBI Taxonomy" id="77585"/>
    <lineage>
        <taxon>Bacteria</taxon>
        <taxon>Pseudomonadati</taxon>
        <taxon>Pseudomonadota</taxon>
        <taxon>Alphaproteobacteria</taxon>
        <taxon>Acetobacterales</taxon>
        <taxon>Acetobacteraceae</taxon>
        <taxon>Craurococcus</taxon>
    </lineage>
</organism>
<dbReference type="RefSeq" id="WP_343894562.1">
    <property type="nucleotide sequence ID" value="NZ_BAAAFZ010000015.1"/>
</dbReference>
<dbReference type="PANTHER" id="PTHR43689">
    <property type="entry name" value="HYDROLASE"/>
    <property type="match status" value="1"/>
</dbReference>
<evidence type="ECO:0000313" key="3">
    <source>
        <dbReference type="Proteomes" id="UP001501588"/>
    </source>
</evidence>
<dbReference type="SUPFAM" id="SSF53474">
    <property type="entry name" value="alpha/beta-Hydrolases"/>
    <property type="match status" value="1"/>
</dbReference>
<feature type="domain" description="AB hydrolase-1" evidence="1">
    <location>
        <begin position="41"/>
        <end position="283"/>
    </location>
</feature>
<keyword evidence="3" id="KW-1185">Reference proteome</keyword>
<dbReference type="PANTHER" id="PTHR43689:SF8">
    <property type="entry name" value="ALPHA_BETA-HYDROLASES SUPERFAMILY PROTEIN"/>
    <property type="match status" value="1"/>
</dbReference>
<dbReference type="NCBIfam" id="TIGR03056">
    <property type="entry name" value="bchO_mg_che_rel"/>
    <property type="match status" value="1"/>
</dbReference>
<proteinExistence type="predicted"/>
<dbReference type="PRINTS" id="PR00111">
    <property type="entry name" value="ABHYDROLASE"/>
</dbReference>
<evidence type="ECO:0000259" key="1">
    <source>
        <dbReference type="Pfam" id="PF12697"/>
    </source>
</evidence>
<dbReference type="InterPro" id="IPR017497">
    <property type="entry name" value="BchO"/>
</dbReference>
<name>A0ABN1EXZ5_9PROT</name>
<dbReference type="Proteomes" id="UP001501588">
    <property type="component" value="Unassembled WGS sequence"/>
</dbReference>
<sequence>MSDRPVWSRDGRDWPNREASRFVEAGGLRWHLQVAGQGPVLLLAHGTAASTHSWRALLPLLTRSFTVVAPDLPGHGFTSMPAAPARGLSLPGMAESLGALVRALGVAPAFAAGHSAGTAVLLRMALDGRIAPDAVVGLNAALMPIGREHAEFFTRTARFLAGLSFVPKVFAWGASNRSVAERLLRDTGSAIDGRGVELYARLFRHSGHLSAALGMMANWDLRPLLRDLPRLRPPLTLVVGTRDRTIPPSDAQRVKEVLRSARIVILPGLGHLAHEERPEQVAEIVRRVAAETAAVAPASA</sequence>
<protein>
    <submittedName>
        <fullName evidence="2">Alpha/beta fold hydrolase</fullName>
    </submittedName>
</protein>
<accession>A0ABN1EXZ5</accession>
<dbReference type="Pfam" id="PF12697">
    <property type="entry name" value="Abhydrolase_6"/>
    <property type="match status" value="1"/>
</dbReference>
<gene>
    <name evidence="2" type="ORF">GCM10009416_14870</name>
</gene>
<dbReference type="EMBL" id="BAAAFZ010000015">
    <property type="protein sequence ID" value="GAA0577340.1"/>
    <property type="molecule type" value="Genomic_DNA"/>
</dbReference>
<dbReference type="InterPro" id="IPR029058">
    <property type="entry name" value="AB_hydrolase_fold"/>
</dbReference>
<reference evidence="2 3" key="1">
    <citation type="journal article" date="2019" name="Int. J. Syst. Evol. Microbiol.">
        <title>The Global Catalogue of Microorganisms (GCM) 10K type strain sequencing project: providing services to taxonomists for standard genome sequencing and annotation.</title>
        <authorList>
            <consortium name="The Broad Institute Genomics Platform"/>
            <consortium name="The Broad Institute Genome Sequencing Center for Infectious Disease"/>
            <person name="Wu L."/>
            <person name="Ma J."/>
        </authorList>
    </citation>
    <scope>NUCLEOTIDE SEQUENCE [LARGE SCALE GENOMIC DNA]</scope>
    <source>
        <strain evidence="2 3">JCM 9933</strain>
    </source>
</reference>
<dbReference type="InterPro" id="IPR000073">
    <property type="entry name" value="AB_hydrolase_1"/>
</dbReference>
<keyword evidence="2" id="KW-0378">Hydrolase</keyword>
<dbReference type="GO" id="GO:0016787">
    <property type="term" value="F:hydrolase activity"/>
    <property type="evidence" value="ECO:0007669"/>
    <property type="project" value="UniProtKB-KW"/>
</dbReference>
<comment type="caution">
    <text evidence="2">The sequence shown here is derived from an EMBL/GenBank/DDBJ whole genome shotgun (WGS) entry which is preliminary data.</text>
</comment>